<reference evidence="2" key="1">
    <citation type="submission" date="2022-12" db="EMBL/GenBank/DDBJ databases">
        <authorList>
            <person name="Petersen C."/>
        </authorList>
    </citation>
    <scope>NUCLEOTIDE SEQUENCE</scope>
    <source>
        <strain evidence="2">IBT 21472</strain>
    </source>
</reference>
<feature type="region of interest" description="Disordered" evidence="1">
    <location>
        <begin position="647"/>
        <end position="666"/>
    </location>
</feature>
<evidence type="ECO:0000313" key="2">
    <source>
        <dbReference type="EMBL" id="KAJ5330649.1"/>
    </source>
</evidence>
<protein>
    <submittedName>
        <fullName evidence="2">Uncharacterized protein</fullName>
    </submittedName>
</protein>
<evidence type="ECO:0000313" key="3">
    <source>
        <dbReference type="Proteomes" id="UP001147746"/>
    </source>
</evidence>
<proteinExistence type="predicted"/>
<keyword evidence="3" id="KW-1185">Reference proteome</keyword>
<feature type="region of interest" description="Disordered" evidence="1">
    <location>
        <begin position="137"/>
        <end position="159"/>
    </location>
</feature>
<dbReference type="Proteomes" id="UP001147746">
    <property type="component" value="Unassembled WGS sequence"/>
</dbReference>
<reference evidence="2" key="2">
    <citation type="journal article" date="2023" name="IMA Fungus">
        <title>Comparative genomic study of the Penicillium genus elucidates a diverse pangenome and 15 lateral gene transfer events.</title>
        <authorList>
            <person name="Petersen C."/>
            <person name="Sorensen T."/>
            <person name="Nielsen M.R."/>
            <person name="Sondergaard T.E."/>
            <person name="Sorensen J.L."/>
            <person name="Fitzpatrick D.A."/>
            <person name="Frisvad J.C."/>
            <person name="Nielsen K.L."/>
        </authorList>
    </citation>
    <scope>NUCLEOTIDE SEQUENCE</scope>
    <source>
        <strain evidence="2">IBT 21472</strain>
    </source>
</reference>
<feature type="compositionally biased region" description="Low complexity" evidence="1">
    <location>
        <begin position="15"/>
        <end position="24"/>
    </location>
</feature>
<sequence>MFGPFPPFQTEHLSPKLPKGSPGKSPKESSEYTTVRHSLDSVTVPTTEAPPPFPPPAPPAFVLPVSVSESVPPSVTAGNAFSVVARRKWEEDRQTSKGFGDSLPSSPTEAIFHPCLCRKTSYLDYDGDLALPMPKPRHDSVEAPSGDESARPTFKNHSVTDPIFTHNPFQCDLYTPEDMKKRSKVDLIKSKLSFKDLRKEGSLEDINISPSVLQLPEPFNESSKRAFHRATSPNTIPSMAQSNYNFKAKLKPIDHGKVSGCSSQSSTAPSKIPLPPSGTYTNAHGIVPSRTRSRHVSVAESQSSSTTQDKTKSDSSAEYNTGATPTGKCRPKNLTISRTSTDIAQRPSVSRGVPIYPSNKDPHPMRGDLLKPLGKGKYMPRPWAERDCGPSVSAKENVPALTAYKENESPVTSMPDYLPSFRERIEKADLSLEGFVSLSRSIPMQVDDLVDMVRSIQRQTDLGINNLNNKLDELANWISDQLQKQVNSISDLARTKADLNSKQLEVSKEIMKFQMECRLEVGVMERRLNTFEMKVMDEAQAEIRSLGRSYEDLNHKTETLINKFSSDTLQKFINCQRRRTEEIQRDVAYLKAQDEKYKLDETQKEQTDRRVTAQMDAAKLTPSSYPATPMKIELLDEHTAVQAKLEAPKGHMEAPSNTSMDVQRYSESTIRSTQPLINEHDHALPMPPTPASAHAPFPLRPRISSAQDHKSAGTLPRSMSLAKKGFMTGTKGTVSNASDRKEKQLESTPSNEGKKRSIFSFLHRRDHHENGTGKYQPSLRRTEATLLLDDGSSRTSTPTPPIPAIPRNITKFAQMENKSLTVVHPALRAATVQNVVHEDEVLSSSHSGIPLLSPGPSFSYNEEVGLKCSTRGSFPSTCTTASSFSESKVQSASDSFHSAMQHTSLQENTAKLLKQAVYSPANDNLHIPLLDDTEHGWVQDQVSLHEQRYTDTMH</sequence>
<feature type="compositionally biased region" description="Polar residues" evidence="1">
    <location>
        <begin position="655"/>
        <end position="666"/>
    </location>
</feature>
<gene>
    <name evidence="2" type="ORF">N7476_000432</name>
</gene>
<feature type="compositionally biased region" description="Polar residues" evidence="1">
    <location>
        <begin position="260"/>
        <end position="269"/>
    </location>
</feature>
<dbReference type="AlphaFoldDB" id="A0A9W9UCQ2"/>
<feature type="region of interest" description="Disordered" evidence="1">
    <location>
        <begin position="256"/>
        <end position="367"/>
    </location>
</feature>
<feature type="compositionally biased region" description="Pro residues" evidence="1">
    <location>
        <begin position="48"/>
        <end position="59"/>
    </location>
</feature>
<organism evidence="2 3">
    <name type="scientific">Penicillium atrosanguineum</name>
    <dbReference type="NCBI Taxonomy" id="1132637"/>
    <lineage>
        <taxon>Eukaryota</taxon>
        <taxon>Fungi</taxon>
        <taxon>Dikarya</taxon>
        <taxon>Ascomycota</taxon>
        <taxon>Pezizomycotina</taxon>
        <taxon>Eurotiomycetes</taxon>
        <taxon>Eurotiomycetidae</taxon>
        <taxon>Eurotiales</taxon>
        <taxon>Aspergillaceae</taxon>
        <taxon>Penicillium</taxon>
    </lineage>
</organism>
<accession>A0A9W9UCQ2</accession>
<dbReference type="EMBL" id="JAPZBO010000001">
    <property type="protein sequence ID" value="KAJ5330649.1"/>
    <property type="molecule type" value="Genomic_DNA"/>
</dbReference>
<name>A0A9W9UCQ2_9EURO</name>
<feature type="compositionally biased region" description="Polar residues" evidence="1">
    <location>
        <begin position="334"/>
        <end position="343"/>
    </location>
</feature>
<comment type="caution">
    <text evidence="2">The sequence shown here is derived from an EMBL/GenBank/DDBJ whole genome shotgun (WGS) entry which is preliminary data.</text>
</comment>
<evidence type="ECO:0000256" key="1">
    <source>
        <dbReference type="SAM" id="MobiDB-lite"/>
    </source>
</evidence>
<feature type="region of interest" description="Disordered" evidence="1">
    <location>
        <begin position="706"/>
        <end position="778"/>
    </location>
</feature>
<feature type="region of interest" description="Disordered" evidence="1">
    <location>
        <begin position="1"/>
        <end position="59"/>
    </location>
</feature>